<comment type="caution">
    <text evidence="4">The sequence shown here is derived from an EMBL/GenBank/DDBJ whole genome shotgun (WGS) entry which is preliminary data.</text>
</comment>
<dbReference type="GO" id="GO:0005789">
    <property type="term" value="C:endoplasmic reticulum membrane"/>
    <property type="evidence" value="ECO:0007669"/>
    <property type="project" value="TreeGrafter"/>
</dbReference>
<dbReference type="InterPro" id="IPR052643">
    <property type="entry name" value="ERP44"/>
</dbReference>
<sequence length="414" mass="47046">MNLGKKLSIILCLCFIHQAHSGALKLTSQNYDAVLSSNEVVFVNFYASWCRFSQMLEPIFDDFAEKAMNEFPMGKLSIAKVDCEAEGQIASKNQVNKYPTLKMFRNGLAVKKEYRGARSADAFISYVRDQLQNPIKTAKTYPEFTIALNEKKKRILIGYFLNDQVESFKVFTKLTSFLRDSCSFIAVLADQNIVQRDNLEQISFKQDLEHNEIIYNGELSNYEALYAWANEKCTPLVREITFENAEELTEEGLPFLILFHKPEDTESIKLFEGEVARQLGHFKNTITCVHADGNKFSHPLHHLGKTAADLPVLAIDSFRHMYLFPDYKKMTSEGNNLAKFVEDLHSGKLHREFHNGPDQTPELSKVEPSNGNHLPNVKDDNKPKAPGGTTPPESVFIKLAPSKDRYSIKFDGEL</sequence>
<dbReference type="Proteomes" id="UP000276133">
    <property type="component" value="Unassembled WGS sequence"/>
</dbReference>
<accession>A0A3M7RVB6</accession>
<feature type="compositionally biased region" description="Polar residues" evidence="1">
    <location>
        <begin position="357"/>
        <end position="373"/>
    </location>
</feature>
<organism evidence="4 5">
    <name type="scientific">Brachionus plicatilis</name>
    <name type="common">Marine rotifer</name>
    <name type="synonym">Brachionus muelleri</name>
    <dbReference type="NCBI Taxonomy" id="10195"/>
    <lineage>
        <taxon>Eukaryota</taxon>
        <taxon>Metazoa</taxon>
        <taxon>Spiralia</taxon>
        <taxon>Gnathifera</taxon>
        <taxon>Rotifera</taxon>
        <taxon>Eurotatoria</taxon>
        <taxon>Monogononta</taxon>
        <taxon>Pseudotrocha</taxon>
        <taxon>Ploima</taxon>
        <taxon>Brachionidae</taxon>
        <taxon>Brachionus</taxon>
    </lineage>
</organism>
<proteinExistence type="predicted"/>
<evidence type="ECO:0000256" key="1">
    <source>
        <dbReference type="SAM" id="MobiDB-lite"/>
    </source>
</evidence>
<dbReference type="PROSITE" id="PS51352">
    <property type="entry name" value="THIOREDOXIN_2"/>
    <property type="match status" value="1"/>
</dbReference>
<dbReference type="GO" id="GO:0005793">
    <property type="term" value="C:endoplasmic reticulum-Golgi intermediate compartment"/>
    <property type="evidence" value="ECO:0007669"/>
    <property type="project" value="TreeGrafter"/>
</dbReference>
<evidence type="ECO:0000259" key="3">
    <source>
        <dbReference type="PROSITE" id="PS51352"/>
    </source>
</evidence>
<gene>
    <name evidence="4" type="ORF">BpHYR1_046647</name>
</gene>
<dbReference type="EMBL" id="REGN01002531">
    <property type="protein sequence ID" value="RNA27513.1"/>
    <property type="molecule type" value="Genomic_DNA"/>
</dbReference>
<keyword evidence="2" id="KW-0732">Signal</keyword>
<dbReference type="InterPro" id="IPR013766">
    <property type="entry name" value="Thioredoxin_domain"/>
</dbReference>
<evidence type="ECO:0000313" key="5">
    <source>
        <dbReference type="Proteomes" id="UP000276133"/>
    </source>
</evidence>
<dbReference type="AlphaFoldDB" id="A0A3M7RVB6"/>
<dbReference type="PANTHER" id="PTHR46295:SF1">
    <property type="entry name" value="ENDOPLASMIC RETICULUM RESIDENT PROTEIN 44"/>
    <property type="match status" value="1"/>
</dbReference>
<dbReference type="Pfam" id="PF00085">
    <property type="entry name" value="Thioredoxin"/>
    <property type="match status" value="1"/>
</dbReference>
<evidence type="ECO:0000313" key="4">
    <source>
        <dbReference type="EMBL" id="RNA27513.1"/>
    </source>
</evidence>
<keyword evidence="5" id="KW-1185">Reference proteome</keyword>
<feature type="signal peptide" evidence="2">
    <location>
        <begin position="1"/>
        <end position="21"/>
    </location>
</feature>
<dbReference type="OrthoDB" id="294696at2759"/>
<feature type="region of interest" description="Disordered" evidence="1">
    <location>
        <begin position="350"/>
        <end position="396"/>
    </location>
</feature>
<dbReference type="GO" id="GO:0006457">
    <property type="term" value="P:protein folding"/>
    <property type="evidence" value="ECO:0007669"/>
    <property type="project" value="TreeGrafter"/>
</dbReference>
<dbReference type="STRING" id="10195.A0A3M7RVB6"/>
<dbReference type="SUPFAM" id="SSF52833">
    <property type="entry name" value="Thioredoxin-like"/>
    <property type="match status" value="3"/>
</dbReference>
<feature type="chain" id="PRO_5018181340" evidence="2">
    <location>
        <begin position="22"/>
        <end position="414"/>
    </location>
</feature>
<dbReference type="InterPro" id="IPR036249">
    <property type="entry name" value="Thioredoxin-like_sf"/>
</dbReference>
<dbReference type="Pfam" id="PF13848">
    <property type="entry name" value="Thioredoxin_6"/>
    <property type="match status" value="1"/>
</dbReference>
<evidence type="ECO:0000256" key="2">
    <source>
        <dbReference type="SAM" id="SignalP"/>
    </source>
</evidence>
<dbReference type="Gene3D" id="3.40.30.10">
    <property type="entry name" value="Glutaredoxin"/>
    <property type="match status" value="3"/>
</dbReference>
<dbReference type="GO" id="GO:0003756">
    <property type="term" value="F:protein disulfide isomerase activity"/>
    <property type="evidence" value="ECO:0007669"/>
    <property type="project" value="TreeGrafter"/>
</dbReference>
<reference evidence="4 5" key="1">
    <citation type="journal article" date="2018" name="Sci. Rep.">
        <title>Genomic signatures of local adaptation to the degree of environmental predictability in rotifers.</title>
        <authorList>
            <person name="Franch-Gras L."/>
            <person name="Hahn C."/>
            <person name="Garcia-Roger E.M."/>
            <person name="Carmona M.J."/>
            <person name="Serra M."/>
            <person name="Gomez A."/>
        </authorList>
    </citation>
    <scope>NUCLEOTIDE SEQUENCE [LARGE SCALE GENOMIC DNA]</scope>
    <source>
        <strain evidence="4">HYR1</strain>
    </source>
</reference>
<feature type="domain" description="Thioredoxin" evidence="3">
    <location>
        <begin position="13"/>
        <end position="132"/>
    </location>
</feature>
<protein>
    <submittedName>
        <fullName evidence="4">Endoplasmic reticulum resident 44 isoform X2</fullName>
    </submittedName>
</protein>
<dbReference type="PANTHER" id="PTHR46295">
    <property type="entry name" value="ENDOPLASMIC RETICULUM RESIDENT PROTEIN 44"/>
    <property type="match status" value="1"/>
</dbReference>
<name>A0A3M7RVB6_BRAPC</name>